<comment type="caution">
    <text evidence="2">The sequence shown here is derived from an EMBL/GenBank/DDBJ whole genome shotgun (WGS) entry which is preliminary data.</text>
</comment>
<sequence>MLTCSDVAKYFLSLCNNEESGDLISNLKIQKLVYYAQGFSLAINNKPLFKEQIQAWTHGPVVPKLYNEYKKYGNGALPTTDLDIDFSKFSNEDKELLDDVYDVYGQFSAWKLRNMTHDETPWKSTYQSGKSNEISNEVLKEYFLTLTE</sequence>
<dbReference type="EMBL" id="JPXS01000005">
    <property type="protein sequence ID" value="KGQ34473.1"/>
    <property type="molecule type" value="Genomic_DNA"/>
</dbReference>
<dbReference type="InterPro" id="IPR025272">
    <property type="entry name" value="SocA_Panacea"/>
</dbReference>
<proteinExistence type="predicted"/>
<evidence type="ECO:0000259" key="1">
    <source>
        <dbReference type="Pfam" id="PF13274"/>
    </source>
</evidence>
<dbReference type="Pfam" id="PF13274">
    <property type="entry name" value="SocA_Panacea"/>
    <property type="match status" value="1"/>
</dbReference>
<protein>
    <submittedName>
        <fullName evidence="2">Prophage ps3 protein01-like protein</fullName>
    </submittedName>
</protein>
<dbReference type="AlphaFoldDB" id="A0A0A2XQI7"/>
<reference evidence="2 3" key="1">
    <citation type="submission" date="2014-08" db="EMBL/GenBank/DDBJ databases">
        <title>Chaperone-usher fimbriae in a diverse selection of Gallibacterium genomes.</title>
        <authorList>
            <person name="Kudirkiene E."/>
            <person name="Bager R.J."/>
            <person name="Johnson T.J."/>
            <person name="Bojesen A.M."/>
        </authorList>
    </citation>
    <scope>NUCLEOTIDE SEQUENCE [LARGE SCALE GENOMIC DNA]</scope>
    <source>
        <strain evidence="2 3">20558/3kl.</strain>
    </source>
</reference>
<gene>
    <name evidence="2" type="ORF">JP32_00510</name>
</gene>
<accession>A0A0A2XQI7</accession>
<name>A0A0A2XQI7_9PAST</name>
<organism evidence="2 3">
    <name type="scientific">Gallibacterium anatis</name>
    <dbReference type="NCBI Taxonomy" id="750"/>
    <lineage>
        <taxon>Bacteria</taxon>
        <taxon>Pseudomonadati</taxon>
        <taxon>Pseudomonadota</taxon>
        <taxon>Gammaproteobacteria</taxon>
        <taxon>Pasteurellales</taxon>
        <taxon>Pasteurellaceae</taxon>
        <taxon>Gallibacterium</taxon>
    </lineage>
</organism>
<evidence type="ECO:0000313" key="3">
    <source>
        <dbReference type="Proteomes" id="UP000030526"/>
    </source>
</evidence>
<evidence type="ECO:0000313" key="2">
    <source>
        <dbReference type="EMBL" id="KGQ34473.1"/>
    </source>
</evidence>
<dbReference type="Proteomes" id="UP000030526">
    <property type="component" value="Unassembled WGS sequence"/>
</dbReference>
<feature type="domain" description="Antitoxin SocA-like Panacea" evidence="1">
    <location>
        <begin position="29"/>
        <end position="123"/>
    </location>
</feature>